<dbReference type="InterPro" id="IPR000073">
    <property type="entry name" value="AB_hydrolase_1"/>
</dbReference>
<protein>
    <submittedName>
        <fullName evidence="3">Uncharacterized protein</fullName>
    </submittedName>
</protein>
<comment type="caution">
    <text evidence="3">The sequence shown here is derived from an EMBL/GenBank/DDBJ whole genome shotgun (WGS) entry which is preliminary data.</text>
</comment>
<evidence type="ECO:0000259" key="2">
    <source>
        <dbReference type="Pfam" id="PF08386"/>
    </source>
</evidence>
<dbReference type="OrthoDB" id="9785847at2"/>
<dbReference type="EMBL" id="AVCH01000213">
    <property type="protein sequence ID" value="KFN41806.1"/>
    <property type="molecule type" value="Genomic_DNA"/>
</dbReference>
<feature type="domain" description="Peptidase S33 tripeptidyl aminopeptidase-like C-terminal" evidence="2">
    <location>
        <begin position="201"/>
        <end position="263"/>
    </location>
</feature>
<dbReference type="PANTHER" id="PTHR43798">
    <property type="entry name" value="MONOACYLGLYCEROL LIPASE"/>
    <property type="match status" value="1"/>
</dbReference>
<sequence>MTRLPIRPLGRLLGVLSPELAAELARRLATRPMARSRRPDPEGAVPVTFRFGLAGLRWGDQGPRILALHGWEGRAAQFRGLGERLAARGYQLIAIDAPAHGRSPGREADPVVFADALQEVAAELGPLHAVVGHSMGGASALLALSRGLDALRTVAIAAPAGFAGVLARMSRGLGLPEPARRSFFEKMHRRTGIAPEALDIDQLAARIARPLLVVHDHDDAVIPFDDARRIARATQGQLLATRGLGHRAVLRDAAVLDHVVGFLDVRAA</sequence>
<reference evidence="3 4" key="1">
    <citation type="submission" date="2013-09" db="EMBL/GenBank/DDBJ databases">
        <title>Genome sequencing of Arenimonas malthae.</title>
        <authorList>
            <person name="Chen F."/>
            <person name="Wang G."/>
        </authorList>
    </citation>
    <scope>NUCLEOTIDE SEQUENCE [LARGE SCALE GENOMIC DNA]</scope>
    <source>
        <strain evidence="3 4">CC-JY-1</strain>
    </source>
</reference>
<evidence type="ECO:0000313" key="4">
    <source>
        <dbReference type="Proteomes" id="UP000029392"/>
    </source>
</evidence>
<dbReference type="PANTHER" id="PTHR43798:SF33">
    <property type="entry name" value="HYDROLASE, PUTATIVE (AFU_ORTHOLOGUE AFUA_2G14860)-RELATED"/>
    <property type="match status" value="1"/>
</dbReference>
<dbReference type="Proteomes" id="UP000029392">
    <property type="component" value="Unassembled WGS sequence"/>
</dbReference>
<gene>
    <name evidence="3" type="ORF">N790_03105</name>
</gene>
<dbReference type="SUPFAM" id="SSF53474">
    <property type="entry name" value="alpha/beta-Hydrolases"/>
    <property type="match status" value="1"/>
</dbReference>
<dbReference type="Gene3D" id="3.40.50.1820">
    <property type="entry name" value="alpha/beta hydrolase"/>
    <property type="match status" value="1"/>
</dbReference>
<dbReference type="RefSeq" id="WP_043805356.1">
    <property type="nucleotide sequence ID" value="NZ_AVCH01000213.1"/>
</dbReference>
<dbReference type="AlphaFoldDB" id="A0A091AR13"/>
<dbReference type="InterPro" id="IPR013595">
    <property type="entry name" value="Pept_S33_TAP-like_C"/>
</dbReference>
<proteinExistence type="predicted"/>
<evidence type="ECO:0000259" key="1">
    <source>
        <dbReference type="Pfam" id="PF00561"/>
    </source>
</evidence>
<dbReference type="Pfam" id="PF00561">
    <property type="entry name" value="Abhydrolase_1"/>
    <property type="match status" value="1"/>
</dbReference>
<accession>A0A091AR13</accession>
<organism evidence="3 4">
    <name type="scientific">Arenimonas malthae CC-JY-1</name>
    <dbReference type="NCBI Taxonomy" id="1384054"/>
    <lineage>
        <taxon>Bacteria</taxon>
        <taxon>Pseudomonadati</taxon>
        <taxon>Pseudomonadota</taxon>
        <taxon>Gammaproteobacteria</taxon>
        <taxon>Lysobacterales</taxon>
        <taxon>Lysobacteraceae</taxon>
        <taxon>Arenimonas</taxon>
    </lineage>
</organism>
<dbReference type="STRING" id="1384054.N790_03105"/>
<dbReference type="eggNOG" id="COG1073">
    <property type="taxonomic scope" value="Bacteria"/>
</dbReference>
<dbReference type="Pfam" id="PF08386">
    <property type="entry name" value="Abhydrolase_4"/>
    <property type="match status" value="1"/>
</dbReference>
<evidence type="ECO:0000313" key="3">
    <source>
        <dbReference type="EMBL" id="KFN41806.1"/>
    </source>
</evidence>
<dbReference type="PATRIC" id="fig|1384054.3.peg.2671"/>
<dbReference type="InterPro" id="IPR029058">
    <property type="entry name" value="AB_hydrolase_fold"/>
</dbReference>
<name>A0A091AR13_9GAMM</name>
<keyword evidence="4" id="KW-1185">Reference proteome</keyword>
<feature type="domain" description="AB hydrolase-1" evidence="1">
    <location>
        <begin position="63"/>
        <end position="159"/>
    </location>
</feature>
<dbReference type="InterPro" id="IPR050266">
    <property type="entry name" value="AB_hydrolase_sf"/>
</dbReference>
<dbReference type="GO" id="GO:0016020">
    <property type="term" value="C:membrane"/>
    <property type="evidence" value="ECO:0007669"/>
    <property type="project" value="TreeGrafter"/>
</dbReference>